<evidence type="ECO:0000256" key="1">
    <source>
        <dbReference type="ARBA" id="ARBA00004202"/>
    </source>
</evidence>
<dbReference type="Proteomes" id="UP001600894">
    <property type="component" value="Unassembled WGS sequence"/>
</dbReference>
<dbReference type="EMBL" id="BAABXL010000001">
    <property type="protein sequence ID" value="GAA6267730.1"/>
    <property type="molecule type" value="Genomic_DNA"/>
</dbReference>
<evidence type="ECO:0000256" key="2">
    <source>
        <dbReference type="ARBA" id="ARBA00005417"/>
    </source>
</evidence>
<protein>
    <submittedName>
        <fullName evidence="10">Amino acid ABC transporter ATP-binding protein</fullName>
    </submittedName>
</protein>
<dbReference type="Pfam" id="PF00005">
    <property type="entry name" value="ABC_tran"/>
    <property type="match status" value="1"/>
</dbReference>
<comment type="similarity">
    <text evidence="2">Belongs to the ABC transporter superfamily.</text>
</comment>
<evidence type="ECO:0000313" key="10">
    <source>
        <dbReference type="EMBL" id="GAA6267730.1"/>
    </source>
</evidence>
<dbReference type="InterPro" id="IPR030679">
    <property type="entry name" value="ABC_ATPase_HisP-typ"/>
</dbReference>
<dbReference type="GO" id="GO:0005524">
    <property type="term" value="F:ATP binding"/>
    <property type="evidence" value="ECO:0007669"/>
    <property type="project" value="UniProtKB-KW"/>
</dbReference>
<keyword evidence="6 10" id="KW-0067">ATP-binding</keyword>
<dbReference type="InterPro" id="IPR027417">
    <property type="entry name" value="P-loop_NTPase"/>
</dbReference>
<evidence type="ECO:0000313" key="11">
    <source>
        <dbReference type="Proteomes" id="UP001600894"/>
    </source>
</evidence>
<name>A0ABQ0AUN0_9FIRM</name>
<dbReference type="PANTHER" id="PTHR43166:SF9">
    <property type="entry name" value="GLUTAMATE_ASPARTATE IMPORT ATP-BINDING PROTEIN GLTL"/>
    <property type="match status" value="1"/>
</dbReference>
<evidence type="ECO:0000256" key="4">
    <source>
        <dbReference type="ARBA" id="ARBA00022475"/>
    </source>
</evidence>
<evidence type="ECO:0000256" key="8">
    <source>
        <dbReference type="ARBA" id="ARBA00023136"/>
    </source>
</evidence>
<dbReference type="InterPro" id="IPR003593">
    <property type="entry name" value="AAA+_ATPase"/>
</dbReference>
<dbReference type="Gene3D" id="3.40.50.300">
    <property type="entry name" value="P-loop containing nucleotide triphosphate hydrolases"/>
    <property type="match status" value="1"/>
</dbReference>
<dbReference type="SMART" id="SM00382">
    <property type="entry name" value="AAA"/>
    <property type="match status" value="1"/>
</dbReference>
<keyword evidence="8" id="KW-0472">Membrane</keyword>
<accession>A0ABQ0AUN0</accession>
<dbReference type="PANTHER" id="PTHR43166">
    <property type="entry name" value="AMINO ACID IMPORT ATP-BINDING PROTEIN"/>
    <property type="match status" value="1"/>
</dbReference>
<dbReference type="PROSITE" id="PS50893">
    <property type="entry name" value="ABC_TRANSPORTER_2"/>
    <property type="match status" value="1"/>
</dbReference>
<dbReference type="SUPFAM" id="SSF52540">
    <property type="entry name" value="P-loop containing nucleoside triphosphate hydrolases"/>
    <property type="match status" value="1"/>
</dbReference>
<dbReference type="InterPro" id="IPR050086">
    <property type="entry name" value="MetN_ABC_transporter-like"/>
</dbReference>
<comment type="caution">
    <text evidence="10">The sequence shown here is derived from an EMBL/GenBank/DDBJ whole genome shotgun (WGS) entry which is preliminary data.</text>
</comment>
<keyword evidence="7" id="KW-0029">Amino-acid transport</keyword>
<sequence>MSEKILEIRHLSKTFGTNLVLKDIDFTVNTGDVTCIIGASGSGKSTLLRCLNLLETPTTGEIMYHGNNIAGAKVNAAKYRSKVGMVFQSFNLFNNMTVLQNCVVGQTRVLKKEKEEAKKNALYYLEKVGMAPYINAKPKQLSGGQKQRVAIARALAMEPELLLFDEPTSALDPQMVGEVLEVMRKLASEGLTMIIVTHEMAFARDVSNHVVFMAGGVIVEEGAPDQIFGAPREHQTREFLGRFMRESV</sequence>
<evidence type="ECO:0000256" key="3">
    <source>
        <dbReference type="ARBA" id="ARBA00022448"/>
    </source>
</evidence>
<gene>
    <name evidence="10" type="ORF">F130042H8_07900</name>
</gene>
<dbReference type="PROSITE" id="PS00211">
    <property type="entry name" value="ABC_TRANSPORTER_1"/>
    <property type="match status" value="1"/>
</dbReference>
<dbReference type="CDD" id="cd03262">
    <property type="entry name" value="ABC_HisP_GlnQ"/>
    <property type="match status" value="1"/>
</dbReference>
<proteinExistence type="inferred from homology"/>
<evidence type="ECO:0000259" key="9">
    <source>
        <dbReference type="PROSITE" id="PS50893"/>
    </source>
</evidence>
<dbReference type="InterPro" id="IPR017871">
    <property type="entry name" value="ABC_transporter-like_CS"/>
</dbReference>
<evidence type="ECO:0000256" key="6">
    <source>
        <dbReference type="ARBA" id="ARBA00022840"/>
    </source>
</evidence>
<keyword evidence="3" id="KW-0813">Transport</keyword>
<evidence type="ECO:0000256" key="7">
    <source>
        <dbReference type="ARBA" id="ARBA00022970"/>
    </source>
</evidence>
<dbReference type="PIRSF" id="PIRSF039085">
    <property type="entry name" value="ABC_ATPase_HisP"/>
    <property type="match status" value="1"/>
</dbReference>
<organism evidence="10 11">
    <name type="scientific">Enterocloster alcoholdehydrogenati</name>
    <dbReference type="NCBI Taxonomy" id="2547410"/>
    <lineage>
        <taxon>Bacteria</taxon>
        <taxon>Bacillati</taxon>
        <taxon>Bacillota</taxon>
        <taxon>Clostridia</taxon>
        <taxon>Lachnospirales</taxon>
        <taxon>Lachnospiraceae</taxon>
        <taxon>Enterocloster</taxon>
    </lineage>
</organism>
<dbReference type="InterPro" id="IPR003439">
    <property type="entry name" value="ABC_transporter-like_ATP-bd"/>
</dbReference>
<keyword evidence="5" id="KW-0547">Nucleotide-binding</keyword>
<evidence type="ECO:0000256" key="5">
    <source>
        <dbReference type="ARBA" id="ARBA00022741"/>
    </source>
</evidence>
<comment type="subcellular location">
    <subcellularLocation>
        <location evidence="1">Cell membrane</location>
        <topology evidence="1">Peripheral membrane protein</topology>
    </subcellularLocation>
</comment>
<reference evidence="10 11" key="1">
    <citation type="submission" date="2024-04" db="EMBL/GenBank/DDBJ databases">
        <title>Defined microbial consortia suppress multidrug-resistant proinflammatory Enterobacteriaceae via ecological control.</title>
        <authorList>
            <person name="Furuichi M."/>
            <person name="Kawaguchi T."/>
            <person name="Pust M."/>
            <person name="Yasuma K."/>
            <person name="Plichta D."/>
            <person name="Hasegawa N."/>
            <person name="Ohya T."/>
            <person name="Bhattarai S."/>
            <person name="Sasajima S."/>
            <person name="Aoto Y."/>
            <person name="Tuganbaev T."/>
            <person name="Yaginuma M."/>
            <person name="Ueda M."/>
            <person name="Okahashi N."/>
            <person name="Amafuji K."/>
            <person name="Kiridooshi Y."/>
            <person name="Sugita K."/>
            <person name="Strazar M."/>
            <person name="Skelly A."/>
            <person name="Suda W."/>
            <person name="Hattori M."/>
            <person name="Nakamoto N."/>
            <person name="Caballero S."/>
            <person name="Norman J."/>
            <person name="Olle B."/>
            <person name="Tanoue T."/>
            <person name="Arita M."/>
            <person name="Bucci V."/>
            <person name="Atarashi K."/>
            <person name="Xavier R."/>
            <person name="Honda K."/>
        </authorList>
    </citation>
    <scope>NUCLEOTIDE SEQUENCE [LARGE SCALE GENOMIC DNA]</scope>
    <source>
        <strain evidence="11">f13</strain>
    </source>
</reference>
<keyword evidence="4" id="KW-1003">Cell membrane</keyword>
<feature type="domain" description="ABC transporter" evidence="9">
    <location>
        <begin position="6"/>
        <end position="240"/>
    </location>
</feature>
<dbReference type="RefSeq" id="WP_178301512.1">
    <property type="nucleotide sequence ID" value="NZ_BAABXL010000001.1"/>
</dbReference>
<keyword evidence="11" id="KW-1185">Reference proteome</keyword>